<evidence type="ECO:0000313" key="3">
    <source>
        <dbReference type="EMBL" id="UXP31304.1"/>
    </source>
</evidence>
<evidence type="ECO:0000256" key="1">
    <source>
        <dbReference type="SAM" id="MobiDB-lite"/>
    </source>
</evidence>
<reference evidence="3" key="1">
    <citation type="submission" date="2022-09" db="EMBL/GenBank/DDBJ databases">
        <title>Comparative genomics and taxonomic characterization of three novel marine species of genus Reichenbachiella exhibiting antioxidant and polysaccharide degradation activities.</title>
        <authorList>
            <person name="Muhammad N."/>
            <person name="Lee Y.-J."/>
            <person name="Ko J."/>
            <person name="Kim S.-G."/>
        </authorList>
    </citation>
    <scope>NUCLEOTIDE SEQUENCE</scope>
    <source>
        <strain evidence="3">BKB1-1</strain>
    </source>
</reference>
<dbReference type="PANTHER" id="PTHR33734">
    <property type="entry name" value="LYSM DOMAIN-CONTAINING GPI-ANCHORED PROTEIN 2"/>
    <property type="match status" value="1"/>
</dbReference>
<dbReference type="CDD" id="cd00118">
    <property type="entry name" value="LysM"/>
    <property type="match status" value="3"/>
</dbReference>
<feature type="compositionally biased region" description="Polar residues" evidence="1">
    <location>
        <begin position="74"/>
        <end position="83"/>
    </location>
</feature>
<dbReference type="Pfam" id="PF01476">
    <property type="entry name" value="LysM"/>
    <property type="match status" value="3"/>
</dbReference>
<dbReference type="Proteomes" id="UP001065174">
    <property type="component" value="Chromosome"/>
</dbReference>
<dbReference type="PROSITE" id="PS51782">
    <property type="entry name" value="LYSM"/>
    <property type="match status" value="3"/>
</dbReference>
<organism evidence="3 4">
    <name type="scientific">Reichenbachiella agarivorans</name>
    <dbReference type="NCBI Taxonomy" id="2979464"/>
    <lineage>
        <taxon>Bacteria</taxon>
        <taxon>Pseudomonadati</taxon>
        <taxon>Bacteroidota</taxon>
        <taxon>Cytophagia</taxon>
        <taxon>Cytophagales</taxon>
        <taxon>Reichenbachiellaceae</taxon>
        <taxon>Reichenbachiella</taxon>
    </lineage>
</organism>
<feature type="region of interest" description="Disordered" evidence="1">
    <location>
        <begin position="59"/>
        <end position="83"/>
    </location>
</feature>
<evidence type="ECO:0000313" key="4">
    <source>
        <dbReference type="Proteomes" id="UP001065174"/>
    </source>
</evidence>
<feature type="domain" description="LysM" evidence="2">
    <location>
        <begin position="149"/>
        <end position="192"/>
    </location>
</feature>
<name>A0ABY6CNG6_9BACT</name>
<accession>A0ABY6CNG6</accession>
<dbReference type="InterPro" id="IPR036908">
    <property type="entry name" value="RlpA-like_sf"/>
</dbReference>
<feature type="domain" description="LysM" evidence="2">
    <location>
        <begin position="10"/>
        <end position="53"/>
    </location>
</feature>
<dbReference type="SUPFAM" id="SSF54106">
    <property type="entry name" value="LysM domain"/>
    <property type="match status" value="3"/>
</dbReference>
<dbReference type="EMBL" id="CP106679">
    <property type="protein sequence ID" value="UXP31304.1"/>
    <property type="molecule type" value="Genomic_DNA"/>
</dbReference>
<proteinExistence type="predicted"/>
<dbReference type="PANTHER" id="PTHR33734:SF22">
    <property type="entry name" value="MEMBRANE-BOUND LYTIC MUREIN TRANSGLYCOSYLASE D"/>
    <property type="match status" value="1"/>
</dbReference>
<dbReference type="SMART" id="SM00257">
    <property type="entry name" value="LysM"/>
    <property type="match status" value="3"/>
</dbReference>
<evidence type="ECO:0000259" key="2">
    <source>
        <dbReference type="PROSITE" id="PS51782"/>
    </source>
</evidence>
<dbReference type="InterPro" id="IPR036779">
    <property type="entry name" value="LysM_dom_sf"/>
</dbReference>
<keyword evidence="4" id="KW-1185">Reference proteome</keyword>
<sequence>MEKIKGKKFIIHRVEPKETLYSISKRYDVEISEIEKYNPSIITGLKMYDELTIPYTKKKKDSTDTDLSESKTSAPQPSNQSSTHIVKTGETLFAISRNYQIPIDSIIRYNHLTSNNIGIGDTLLLKPEKSIKPVPKTAEVNTLPLNTATYHIVQPQETMFGISKQYGVTLDELTTWNQLQSYNLSIGQKLIVASGVPREEKAETKDPLLIPKKKKFALDTIYVKTDNSDIKTKSSVNEAGKTEIKQEGFVMEIEDTDHTSKYLALHKQAAVGTLILVQNQMNGKKVYVRVVGALPETGLNKNVMMRISHAAFVGLGGIDSKIPVLTQYTKE</sequence>
<dbReference type="InterPro" id="IPR018392">
    <property type="entry name" value="LysM"/>
</dbReference>
<dbReference type="Gene3D" id="2.40.40.10">
    <property type="entry name" value="RlpA-like domain"/>
    <property type="match status" value="1"/>
</dbReference>
<gene>
    <name evidence="3" type="ORF">N6H18_13195</name>
</gene>
<feature type="domain" description="LysM" evidence="2">
    <location>
        <begin position="82"/>
        <end position="125"/>
    </location>
</feature>
<dbReference type="Gene3D" id="3.10.350.10">
    <property type="entry name" value="LysM domain"/>
    <property type="match status" value="3"/>
</dbReference>
<dbReference type="RefSeq" id="WP_262308743.1">
    <property type="nucleotide sequence ID" value="NZ_CP106679.1"/>
</dbReference>
<protein>
    <submittedName>
        <fullName evidence="3">LysM peptidoglycan-binding domain-containing protein</fullName>
    </submittedName>
</protein>